<protein>
    <submittedName>
        <fullName evidence="1">Uncharacterized protein</fullName>
    </submittedName>
</protein>
<organism evidence="1 2">
    <name type="scientific">Colletotrichum truncatum</name>
    <name type="common">Anthracnose fungus</name>
    <name type="synonym">Colletotrichum capsici</name>
    <dbReference type="NCBI Taxonomy" id="5467"/>
    <lineage>
        <taxon>Eukaryota</taxon>
        <taxon>Fungi</taxon>
        <taxon>Dikarya</taxon>
        <taxon>Ascomycota</taxon>
        <taxon>Pezizomycotina</taxon>
        <taxon>Sordariomycetes</taxon>
        <taxon>Hypocreomycetidae</taxon>
        <taxon>Glomerellales</taxon>
        <taxon>Glomerellaceae</taxon>
        <taxon>Colletotrichum</taxon>
        <taxon>Colletotrichum truncatum species complex</taxon>
    </lineage>
</organism>
<proteinExistence type="predicted"/>
<gene>
    <name evidence="1" type="ORF">CTRU02_207918</name>
</gene>
<comment type="caution">
    <text evidence="1">The sequence shown here is derived from an EMBL/GenBank/DDBJ whole genome shotgun (WGS) entry which is preliminary data.</text>
</comment>
<dbReference type="EMBL" id="VUJX02000004">
    <property type="protein sequence ID" value="KAL0938187.1"/>
    <property type="molecule type" value="Genomic_DNA"/>
</dbReference>
<sequence>MSVNASSLRLLMLGLLSPCLCVKAALFISSNSIPNENDPMHIMPIPIRPAFVTENLQVRRHADSGAHAVIGSQSYNYKLTNPGRPEHRL</sequence>
<dbReference type="Proteomes" id="UP000805649">
    <property type="component" value="Unassembled WGS sequence"/>
</dbReference>
<keyword evidence="2" id="KW-1185">Reference proteome</keyword>
<accession>A0ACC3Z259</accession>
<name>A0ACC3Z259_COLTU</name>
<evidence type="ECO:0000313" key="2">
    <source>
        <dbReference type="Proteomes" id="UP000805649"/>
    </source>
</evidence>
<reference evidence="1 2" key="1">
    <citation type="journal article" date="2020" name="Phytopathology">
        <title>Genome Sequence Resources of Colletotrichum truncatum, C. plurivorum, C. musicola, and C. sojae: Four Species Pathogenic to Soybean (Glycine max).</title>
        <authorList>
            <person name="Rogerio F."/>
            <person name="Boufleur T.R."/>
            <person name="Ciampi-Guillardi M."/>
            <person name="Sukno S.A."/>
            <person name="Thon M.R."/>
            <person name="Massola Junior N.S."/>
            <person name="Baroncelli R."/>
        </authorList>
    </citation>
    <scope>NUCLEOTIDE SEQUENCE [LARGE SCALE GENOMIC DNA]</scope>
    <source>
        <strain evidence="1 2">CMES1059</strain>
    </source>
</reference>
<evidence type="ECO:0000313" key="1">
    <source>
        <dbReference type="EMBL" id="KAL0938187.1"/>
    </source>
</evidence>